<reference evidence="1" key="2">
    <citation type="journal article" date="2015" name="Data Brief">
        <title>Shoot transcriptome of the giant reed, Arundo donax.</title>
        <authorList>
            <person name="Barrero R.A."/>
            <person name="Guerrero F.D."/>
            <person name="Moolhuijzen P."/>
            <person name="Goolsby J.A."/>
            <person name="Tidwell J."/>
            <person name="Bellgard S.E."/>
            <person name="Bellgard M.I."/>
        </authorList>
    </citation>
    <scope>NUCLEOTIDE SEQUENCE</scope>
    <source>
        <tissue evidence="1">Shoot tissue taken approximately 20 cm above the soil surface</tissue>
    </source>
</reference>
<evidence type="ECO:0000313" key="1">
    <source>
        <dbReference type="EMBL" id="JAE13783.1"/>
    </source>
</evidence>
<sequence length="37" mass="4246">MIPWCLAFINFNLQLLVHDHVPCSYLNISSLFPVNVS</sequence>
<protein>
    <submittedName>
        <fullName evidence="1">Uncharacterized protein</fullName>
    </submittedName>
</protein>
<reference evidence="1" key="1">
    <citation type="submission" date="2014-09" db="EMBL/GenBank/DDBJ databases">
        <authorList>
            <person name="Magalhaes I.L.F."/>
            <person name="Oliveira U."/>
            <person name="Santos F.R."/>
            <person name="Vidigal T.H.D.A."/>
            <person name="Brescovit A.D."/>
            <person name="Santos A.J."/>
        </authorList>
    </citation>
    <scope>NUCLEOTIDE SEQUENCE</scope>
    <source>
        <tissue evidence="1">Shoot tissue taken approximately 20 cm above the soil surface</tissue>
    </source>
</reference>
<dbReference type="AlphaFoldDB" id="A0A0A9FZH0"/>
<organism evidence="1">
    <name type="scientific">Arundo donax</name>
    <name type="common">Giant reed</name>
    <name type="synonym">Donax arundinaceus</name>
    <dbReference type="NCBI Taxonomy" id="35708"/>
    <lineage>
        <taxon>Eukaryota</taxon>
        <taxon>Viridiplantae</taxon>
        <taxon>Streptophyta</taxon>
        <taxon>Embryophyta</taxon>
        <taxon>Tracheophyta</taxon>
        <taxon>Spermatophyta</taxon>
        <taxon>Magnoliopsida</taxon>
        <taxon>Liliopsida</taxon>
        <taxon>Poales</taxon>
        <taxon>Poaceae</taxon>
        <taxon>PACMAD clade</taxon>
        <taxon>Arundinoideae</taxon>
        <taxon>Arundineae</taxon>
        <taxon>Arundo</taxon>
    </lineage>
</organism>
<proteinExistence type="predicted"/>
<dbReference type="EMBL" id="GBRH01184113">
    <property type="protein sequence ID" value="JAE13783.1"/>
    <property type="molecule type" value="Transcribed_RNA"/>
</dbReference>
<name>A0A0A9FZH0_ARUDO</name>
<accession>A0A0A9FZH0</accession>